<accession>A0ABS8W2C5</accession>
<gene>
    <name evidence="1" type="ORF">HAX54_042733</name>
</gene>
<sequence length="65" mass="7197">QGDEPSLASSSLGYLSVKGSSPFSLWGIEVPTNCQGSDGLSRRFHLGQKFSPFWLRKDGRPKDRQ</sequence>
<feature type="non-terminal residue" evidence="1">
    <location>
        <position position="65"/>
    </location>
</feature>
<keyword evidence="2" id="KW-1185">Reference proteome</keyword>
<comment type="caution">
    <text evidence="1">The sequence shown here is derived from an EMBL/GenBank/DDBJ whole genome shotgun (WGS) entry which is preliminary data.</text>
</comment>
<dbReference type="EMBL" id="JACEIK010006317">
    <property type="protein sequence ID" value="MCE2055491.1"/>
    <property type="molecule type" value="Genomic_DNA"/>
</dbReference>
<evidence type="ECO:0000313" key="2">
    <source>
        <dbReference type="Proteomes" id="UP000823775"/>
    </source>
</evidence>
<feature type="non-terminal residue" evidence="1">
    <location>
        <position position="1"/>
    </location>
</feature>
<protein>
    <submittedName>
        <fullName evidence="1">Uncharacterized protein</fullName>
    </submittedName>
</protein>
<proteinExistence type="predicted"/>
<reference evidence="1 2" key="1">
    <citation type="journal article" date="2021" name="BMC Genomics">
        <title>Datura genome reveals duplications of psychoactive alkaloid biosynthetic genes and high mutation rate following tissue culture.</title>
        <authorList>
            <person name="Rajewski A."/>
            <person name="Carter-House D."/>
            <person name="Stajich J."/>
            <person name="Litt A."/>
        </authorList>
    </citation>
    <scope>NUCLEOTIDE SEQUENCE [LARGE SCALE GENOMIC DNA]</scope>
    <source>
        <strain evidence="1">AR-01</strain>
    </source>
</reference>
<dbReference type="Proteomes" id="UP000823775">
    <property type="component" value="Unassembled WGS sequence"/>
</dbReference>
<evidence type="ECO:0000313" key="1">
    <source>
        <dbReference type="EMBL" id="MCE2055491.1"/>
    </source>
</evidence>
<organism evidence="1 2">
    <name type="scientific">Datura stramonium</name>
    <name type="common">Jimsonweed</name>
    <name type="synonym">Common thornapple</name>
    <dbReference type="NCBI Taxonomy" id="4076"/>
    <lineage>
        <taxon>Eukaryota</taxon>
        <taxon>Viridiplantae</taxon>
        <taxon>Streptophyta</taxon>
        <taxon>Embryophyta</taxon>
        <taxon>Tracheophyta</taxon>
        <taxon>Spermatophyta</taxon>
        <taxon>Magnoliopsida</taxon>
        <taxon>eudicotyledons</taxon>
        <taxon>Gunneridae</taxon>
        <taxon>Pentapetalae</taxon>
        <taxon>asterids</taxon>
        <taxon>lamiids</taxon>
        <taxon>Solanales</taxon>
        <taxon>Solanaceae</taxon>
        <taxon>Solanoideae</taxon>
        <taxon>Datureae</taxon>
        <taxon>Datura</taxon>
    </lineage>
</organism>
<name>A0ABS8W2C5_DATST</name>